<accession>A0A1W1VIS4</accession>
<keyword evidence="2" id="KW-1185">Reference proteome</keyword>
<dbReference type="STRING" id="695939.SAMN00790413_01914"/>
<sequence>MNGEAATAPLYRKCDSCGTPNGVIYHHREGHVEHYCPRCAQRYALYDTAYFQLEAQVRLAVEAWVGIWGTSPGIIDLSEQLGQIGGKLLDEYKAGTLAQEGVQPFRLAA</sequence>
<evidence type="ECO:0000313" key="2">
    <source>
        <dbReference type="Proteomes" id="UP000192582"/>
    </source>
</evidence>
<dbReference type="Proteomes" id="UP000192582">
    <property type="component" value="Unassembled WGS sequence"/>
</dbReference>
<dbReference type="RefSeq" id="WP_084049287.1">
    <property type="nucleotide sequence ID" value="NZ_FWWU01000009.1"/>
</dbReference>
<protein>
    <submittedName>
        <fullName evidence="1">Uncharacterized protein</fullName>
    </submittedName>
</protein>
<gene>
    <name evidence="1" type="ORF">SAMN00790413_01914</name>
</gene>
<organism evidence="1 2">
    <name type="scientific">Deinococcus hopiensis KR-140</name>
    <dbReference type="NCBI Taxonomy" id="695939"/>
    <lineage>
        <taxon>Bacteria</taxon>
        <taxon>Thermotogati</taxon>
        <taxon>Deinococcota</taxon>
        <taxon>Deinococci</taxon>
        <taxon>Deinococcales</taxon>
        <taxon>Deinococcaceae</taxon>
        <taxon>Deinococcus</taxon>
    </lineage>
</organism>
<evidence type="ECO:0000313" key="1">
    <source>
        <dbReference type="EMBL" id="SMB93277.1"/>
    </source>
</evidence>
<name>A0A1W1VIS4_9DEIO</name>
<proteinExistence type="predicted"/>
<reference evidence="1 2" key="1">
    <citation type="submission" date="2017-04" db="EMBL/GenBank/DDBJ databases">
        <authorList>
            <person name="Afonso C.L."/>
            <person name="Miller P.J."/>
            <person name="Scott M.A."/>
            <person name="Spackman E."/>
            <person name="Goraichik I."/>
            <person name="Dimitrov K.M."/>
            <person name="Suarez D.L."/>
            <person name="Swayne D.E."/>
        </authorList>
    </citation>
    <scope>NUCLEOTIDE SEQUENCE [LARGE SCALE GENOMIC DNA]</scope>
    <source>
        <strain evidence="1 2">KR-140</strain>
    </source>
</reference>
<dbReference type="AlphaFoldDB" id="A0A1W1VIS4"/>
<dbReference type="EMBL" id="FWWU01000009">
    <property type="protein sequence ID" value="SMB93277.1"/>
    <property type="molecule type" value="Genomic_DNA"/>
</dbReference>
<dbReference type="OrthoDB" id="9848967at2"/>